<reference evidence="3 4" key="1">
    <citation type="submission" date="2015-01" db="EMBL/GenBank/DDBJ databases">
        <title>The Genome Sequence of Exophiala oligosperma CBS72588.</title>
        <authorList>
            <consortium name="The Broad Institute Genomics Platform"/>
            <person name="Cuomo C."/>
            <person name="de Hoog S."/>
            <person name="Gorbushina A."/>
            <person name="Stielow B."/>
            <person name="Teixiera M."/>
            <person name="Abouelleil A."/>
            <person name="Chapman S.B."/>
            <person name="Priest M."/>
            <person name="Young S.K."/>
            <person name="Wortman J."/>
            <person name="Nusbaum C."/>
            <person name="Birren B."/>
        </authorList>
    </citation>
    <scope>NUCLEOTIDE SEQUENCE [LARGE SCALE GENOMIC DNA]</scope>
    <source>
        <strain evidence="3 4">CBS 72588</strain>
    </source>
</reference>
<sequence>MVINPLLIACLLVAGLGLELTYAQPTETVLATITPCLHAVEGSSPRPIIVTEQYQPVSTCVPLSEMCIRNKCWTHYTYSTYDFVLTVIPCPSGSPSTVSTITETEQSVRVSRLLTTIANPVVTSFITESAKRHITIVTTSIIHTTVVKEWSAPYKNLGPFAIAGYMGSGICTNCLGPGGQNVQSLDVLECLEISTERNAICRQYPEVWMYITRPPISRTISTVCSTQTSLSSAGVYTFRFPYRIPSSTISIPTQVVSYFINSKLMTSVKAPITSILSETEWIFTITRTYTEPTLITIQTAMTKTLAYAASPLTFPSELTTTTIPEVPWVDWKHPTTTTSSSVRPPTSIQSNEFTSTSSGTLFTTSSSGYGSISTQSSLVTMSTSISLTTSSSQSTSSSHVVSSTAQPTTTLNTSSTLVTSSEFTTTSAFSSRSTITQSTTNVPITTTGAGFKIQVQETPSGIGRRQDPITKYISFDDNNIAVEVPDSALAATIFMANNNSLVSRNMFLGIPGLVGEVPLRLTAGAPLGLYTWLITARLIELQGVTGFFPHFAIHPQQQFSGLLYKLSPIFDSAIIYLLTHELRAEQDVHGISDKYLSFD</sequence>
<dbReference type="HOGENOM" id="CLU_455631_0_0_1"/>
<dbReference type="EMBL" id="KN847333">
    <property type="protein sequence ID" value="KIW46750.1"/>
    <property type="molecule type" value="Genomic_DNA"/>
</dbReference>
<evidence type="ECO:0000313" key="3">
    <source>
        <dbReference type="EMBL" id="KIW46750.1"/>
    </source>
</evidence>
<feature type="signal peptide" evidence="2">
    <location>
        <begin position="1"/>
        <end position="23"/>
    </location>
</feature>
<feature type="chain" id="PRO_5002251770" evidence="2">
    <location>
        <begin position="24"/>
        <end position="599"/>
    </location>
</feature>
<organism evidence="3 4">
    <name type="scientific">Exophiala oligosperma</name>
    <dbReference type="NCBI Taxonomy" id="215243"/>
    <lineage>
        <taxon>Eukaryota</taxon>
        <taxon>Fungi</taxon>
        <taxon>Dikarya</taxon>
        <taxon>Ascomycota</taxon>
        <taxon>Pezizomycotina</taxon>
        <taxon>Eurotiomycetes</taxon>
        <taxon>Chaetothyriomycetidae</taxon>
        <taxon>Chaetothyriales</taxon>
        <taxon>Herpotrichiellaceae</taxon>
        <taxon>Exophiala</taxon>
    </lineage>
</organism>
<name>A0A0D2DVV0_9EURO</name>
<accession>A0A0D2DVV0</accession>
<dbReference type="OrthoDB" id="4121018at2759"/>
<dbReference type="AlphaFoldDB" id="A0A0D2DVV0"/>
<dbReference type="STRING" id="215243.A0A0D2DVV0"/>
<dbReference type="RefSeq" id="XP_016266966.1">
    <property type="nucleotide sequence ID" value="XM_016403069.1"/>
</dbReference>
<evidence type="ECO:0000313" key="4">
    <source>
        <dbReference type="Proteomes" id="UP000053342"/>
    </source>
</evidence>
<feature type="region of interest" description="Disordered" evidence="1">
    <location>
        <begin position="390"/>
        <end position="413"/>
    </location>
</feature>
<proteinExistence type="predicted"/>
<keyword evidence="2" id="KW-0732">Signal</keyword>
<evidence type="ECO:0000256" key="2">
    <source>
        <dbReference type="SAM" id="SignalP"/>
    </source>
</evidence>
<feature type="compositionally biased region" description="Low complexity" evidence="1">
    <location>
        <begin position="335"/>
        <end position="347"/>
    </location>
</feature>
<keyword evidence="4" id="KW-1185">Reference proteome</keyword>
<gene>
    <name evidence="3" type="ORF">PV06_02394</name>
</gene>
<protein>
    <submittedName>
        <fullName evidence="3">Uncharacterized protein</fullName>
    </submittedName>
</protein>
<feature type="region of interest" description="Disordered" evidence="1">
    <location>
        <begin position="335"/>
        <end position="354"/>
    </location>
</feature>
<dbReference type="GeneID" id="27354468"/>
<dbReference type="Proteomes" id="UP000053342">
    <property type="component" value="Unassembled WGS sequence"/>
</dbReference>
<evidence type="ECO:0000256" key="1">
    <source>
        <dbReference type="SAM" id="MobiDB-lite"/>
    </source>
</evidence>
<dbReference type="VEuPathDB" id="FungiDB:PV06_02394"/>